<feature type="compositionally biased region" description="Low complexity" evidence="5">
    <location>
        <begin position="503"/>
        <end position="536"/>
    </location>
</feature>
<name>A0A6A5SQN6_9PLEO</name>
<feature type="region of interest" description="Disordered" evidence="5">
    <location>
        <begin position="394"/>
        <end position="420"/>
    </location>
</feature>
<keyword evidence="4 6" id="KW-0472">Membrane</keyword>
<feature type="domain" description="Ubiquitin-like" evidence="7">
    <location>
        <begin position="6"/>
        <end position="72"/>
    </location>
</feature>
<keyword evidence="3 6" id="KW-1133">Transmembrane helix</keyword>
<sequence length="756" mass="82142">MAEEKPSINLKVLSPSAEVEGGVTFQDLPTSTTIKELRSRIQDAVPSKPAPDRMRLIYRGRVVANDADTLDNIFGADSILENKDQTLHLVLRELPTSAASAALPASRSSNAPPNALQPNPFRTLSQPRPNPLPQIPQPQIPQPQIPQPQIPQPQPQPQPPQPHHHHHPHIHPHVHHHHHIPGPVNPSLIPLPPQLQQHFAQVMAQNGLPHHGHAPNPDEPQLPHLPLNGGNTIRQERIGPNGERWTVTYNQVNIPARPLHPTAPFPAPQSLGLGLPPLPAGLPAHSGTPEYLFIRGILQDATRDMENVRTMLRGSDALNPPVWRVERIQQLVHTIEPILDLVDRGLLAMRADILVGDASAAHRADVFSLSQAAGALRSEFQGLNGVLHRQGLSTTGTASSSAATGAPIMTSSAPTTSQPQLQIAAQTLPAEAPTELFLLSSPQGPVGILFDHQGTYTTAPMVPTLPFQIFTNQFAQNRQLVAGLGQHIAQGSNQLNNQLANIQPTPTQQPNQPHDQAHNQNQNPPANANGNANPPAENDRIVNIGGHIWLILKLACFVYFFAGGGGLYRPIMLGIIAGVVYLAQIGIFEDQFNLVRRHFEALLPIGALAERAAQPNNQAQGQQRGGGGNLTPEEAARRLLQRRREDRFGWVRESTRTVERAFALFVASLFPGVGERMVHAQEERERLARVAAAEAAEAEDARVRLEEESRRLEVEAQAQEEKDEGKADGEGENFQAREGTSGKGKERAEGEAGASS</sequence>
<dbReference type="InterPro" id="IPR000626">
    <property type="entry name" value="Ubiquitin-like_dom"/>
</dbReference>
<dbReference type="GO" id="GO:0030968">
    <property type="term" value="P:endoplasmic reticulum unfolded protein response"/>
    <property type="evidence" value="ECO:0007669"/>
    <property type="project" value="TreeGrafter"/>
</dbReference>
<gene>
    <name evidence="8" type="ORF">EJ02DRAFT_155368</name>
</gene>
<feature type="region of interest" description="Disordered" evidence="5">
    <location>
        <begin position="698"/>
        <end position="756"/>
    </location>
</feature>
<dbReference type="Proteomes" id="UP000800038">
    <property type="component" value="Unassembled WGS sequence"/>
</dbReference>
<evidence type="ECO:0000313" key="8">
    <source>
        <dbReference type="EMBL" id="KAF1942955.1"/>
    </source>
</evidence>
<feature type="compositionally biased region" description="Basic residues" evidence="5">
    <location>
        <begin position="162"/>
        <end position="180"/>
    </location>
</feature>
<accession>A0A6A5SQN6</accession>
<feature type="transmembrane region" description="Helical" evidence="6">
    <location>
        <begin position="567"/>
        <end position="588"/>
    </location>
</feature>
<feature type="compositionally biased region" description="Basic and acidic residues" evidence="5">
    <location>
        <begin position="699"/>
        <end position="729"/>
    </location>
</feature>
<dbReference type="PANTHER" id="PTHR12943">
    <property type="entry name" value="HOMOCYSTEINE-RESPONSIVE ENDOPLASMIC RETICULUM-RESIDENT UNIQUITIN-LIKE DOMAIN HERPUD PROTEIN FAMILY MEMBER"/>
    <property type="match status" value="1"/>
</dbReference>
<feature type="compositionally biased region" description="Low complexity" evidence="5">
    <location>
        <begin position="101"/>
        <end position="116"/>
    </location>
</feature>
<dbReference type="Gene3D" id="3.10.20.90">
    <property type="entry name" value="Phosphatidylinositol 3-kinase Catalytic Subunit, Chain A, domain 1"/>
    <property type="match status" value="1"/>
</dbReference>
<protein>
    <recommendedName>
        <fullName evidence="7">Ubiquitin-like domain-containing protein</fullName>
    </recommendedName>
</protein>
<feature type="compositionally biased region" description="Low complexity" evidence="5">
    <location>
        <begin position="394"/>
        <end position="406"/>
    </location>
</feature>
<evidence type="ECO:0000256" key="4">
    <source>
        <dbReference type="ARBA" id="ARBA00023136"/>
    </source>
</evidence>
<dbReference type="OrthoDB" id="21589at2759"/>
<dbReference type="InterPro" id="IPR039751">
    <property type="entry name" value="HERPUD1/2"/>
</dbReference>
<keyword evidence="9" id="KW-1185">Reference proteome</keyword>
<proteinExistence type="predicted"/>
<dbReference type="InterPro" id="IPR029071">
    <property type="entry name" value="Ubiquitin-like_domsf"/>
</dbReference>
<organism evidence="8 9">
    <name type="scientific">Clathrospora elynae</name>
    <dbReference type="NCBI Taxonomy" id="706981"/>
    <lineage>
        <taxon>Eukaryota</taxon>
        <taxon>Fungi</taxon>
        <taxon>Dikarya</taxon>
        <taxon>Ascomycota</taxon>
        <taxon>Pezizomycotina</taxon>
        <taxon>Dothideomycetes</taxon>
        <taxon>Pleosporomycetidae</taxon>
        <taxon>Pleosporales</taxon>
        <taxon>Diademaceae</taxon>
        <taxon>Clathrospora</taxon>
    </lineage>
</organism>
<dbReference type="PANTHER" id="PTHR12943:SF27">
    <property type="entry name" value="HOMOCYSTEINE-INDUCED ENDOPLASMIC RETICULUM PROTEIN, ISOFORM A"/>
    <property type="match status" value="1"/>
</dbReference>
<dbReference type="GO" id="GO:0016020">
    <property type="term" value="C:membrane"/>
    <property type="evidence" value="ECO:0007669"/>
    <property type="project" value="UniProtKB-SubCell"/>
</dbReference>
<evidence type="ECO:0000256" key="2">
    <source>
        <dbReference type="ARBA" id="ARBA00022692"/>
    </source>
</evidence>
<evidence type="ECO:0000256" key="1">
    <source>
        <dbReference type="ARBA" id="ARBA00004370"/>
    </source>
</evidence>
<dbReference type="PROSITE" id="PS50053">
    <property type="entry name" value="UBIQUITIN_2"/>
    <property type="match status" value="1"/>
</dbReference>
<feature type="compositionally biased region" description="Pro residues" evidence="5">
    <location>
        <begin position="128"/>
        <end position="161"/>
    </location>
</feature>
<feature type="compositionally biased region" description="Polar residues" evidence="5">
    <location>
        <begin position="409"/>
        <end position="420"/>
    </location>
</feature>
<keyword evidence="2 6" id="KW-0812">Transmembrane</keyword>
<evidence type="ECO:0000256" key="6">
    <source>
        <dbReference type="SAM" id="Phobius"/>
    </source>
</evidence>
<evidence type="ECO:0000313" key="9">
    <source>
        <dbReference type="Proteomes" id="UP000800038"/>
    </source>
</evidence>
<feature type="region of interest" description="Disordered" evidence="5">
    <location>
        <begin position="101"/>
        <end position="191"/>
    </location>
</feature>
<comment type="subcellular location">
    <subcellularLocation>
        <location evidence="1">Membrane</location>
    </subcellularLocation>
</comment>
<evidence type="ECO:0000259" key="7">
    <source>
        <dbReference type="PROSITE" id="PS50053"/>
    </source>
</evidence>
<dbReference type="AlphaFoldDB" id="A0A6A5SQN6"/>
<dbReference type="SUPFAM" id="SSF54236">
    <property type="entry name" value="Ubiquitin-like"/>
    <property type="match status" value="1"/>
</dbReference>
<dbReference type="EMBL" id="ML976030">
    <property type="protein sequence ID" value="KAF1942955.1"/>
    <property type="molecule type" value="Genomic_DNA"/>
</dbReference>
<feature type="region of interest" description="Disordered" evidence="5">
    <location>
        <begin position="207"/>
        <end position="237"/>
    </location>
</feature>
<feature type="region of interest" description="Disordered" evidence="5">
    <location>
        <begin position="501"/>
        <end position="537"/>
    </location>
</feature>
<reference evidence="8" key="1">
    <citation type="journal article" date="2020" name="Stud. Mycol.">
        <title>101 Dothideomycetes genomes: a test case for predicting lifestyles and emergence of pathogens.</title>
        <authorList>
            <person name="Haridas S."/>
            <person name="Albert R."/>
            <person name="Binder M."/>
            <person name="Bloem J."/>
            <person name="Labutti K."/>
            <person name="Salamov A."/>
            <person name="Andreopoulos B."/>
            <person name="Baker S."/>
            <person name="Barry K."/>
            <person name="Bills G."/>
            <person name="Bluhm B."/>
            <person name="Cannon C."/>
            <person name="Castanera R."/>
            <person name="Culley D."/>
            <person name="Daum C."/>
            <person name="Ezra D."/>
            <person name="Gonzalez J."/>
            <person name="Henrissat B."/>
            <person name="Kuo A."/>
            <person name="Liang C."/>
            <person name="Lipzen A."/>
            <person name="Lutzoni F."/>
            <person name="Magnuson J."/>
            <person name="Mondo S."/>
            <person name="Nolan M."/>
            <person name="Ohm R."/>
            <person name="Pangilinan J."/>
            <person name="Park H.-J."/>
            <person name="Ramirez L."/>
            <person name="Alfaro M."/>
            <person name="Sun H."/>
            <person name="Tritt A."/>
            <person name="Yoshinaga Y."/>
            <person name="Zwiers L.-H."/>
            <person name="Turgeon B."/>
            <person name="Goodwin S."/>
            <person name="Spatafora J."/>
            <person name="Crous P."/>
            <person name="Grigoriev I."/>
        </authorList>
    </citation>
    <scope>NUCLEOTIDE SEQUENCE</scope>
    <source>
        <strain evidence="8">CBS 161.51</strain>
    </source>
</reference>
<evidence type="ECO:0000256" key="5">
    <source>
        <dbReference type="SAM" id="MobiDB-lite"/>
    </source>
</evidence>
<evidence type="ECO:0000256" key="3">
    <source>
        <dbReference type="ARBA" id="ARBA00022989"/>
    </source>
</evidence>